<sequence length="252" mass="26617">MTLLSVKGLAVSLGGRSVLQDVSLTVDKGEVVGLIGPNGAGKTTLMRAILGLVPHQGRSSLAQLSPRARGRAAAWMPQTREIAWPVSVETLVALGRTPHLAPGQRASAEDRAAVDRALKRMGLQEFRHRIATALSGGEQARVLMARALAQDAPLLMADEPIAGLDPAHQISTMRTFASLAAEGQAVIVSLHDLGLGVRHCTRLIVLDQGRIVADGAPTSVLTPALLRDTFGISAWFETTPQGAVFQPLEVLE</sequence>
<dbReference type="Proteomes" id="UP000182284">
    <property type="component" value="Unassembled WGS sequence"/>
</dbReference>
<keyword evidence="1" id="KW-0813">Transport</keyword>
<evidence type="ECO:0000313" key="7">
    <source>
        <dbReference type="EMBL" id="SDF03077.1"/>
    </source>
</evidence>
<protein>
    <submittedName>
        <fullName evidence="7">Iron complex transport system ATP-binding protein</fullName>
    </submittedName>
</protein>
<dbReference type="RefSeq" id="WP_074641623.1">
    <property type="nucleotide sequence ID" value="NZ_FNBL01000002.1"/>
</dbReference>
<dbReference type="PROSITE" id="PS50893">
    <property type="entry name" value="ABC_TRANSPORTER_2"/>
    <property type="match status" value="1"/>
</dbReference>
<evidence type="ECO:0000313" key="8">
    <source>
        <dbReference type="Proteomes" id="UP000182284"/>
    </source>
</evidence>
<dbReference type="SMART" id="SM00382">
    <property type="entry name" value="AAA"/>
    <property type="match status" value="1"/>
</dbReference>
<evidence type="ECO:0000256" key="1">
    <source>
        <dbReference type="ARBA" id="ARBA00022448"/>
    </source>
</evidence>
<organism evidence="7 8">
    <name type="scientific">Celeribacter baekdonensis</name>
    <dbReference type="NCBI Taxonomy" id="875171"/>
    <lineage>
        <taxon>Bacteria</taxon>
        <taxon>Pseudomonadati</taxon>
        <taxon>Pseudomonadota</taxon>
        <taxon>Alphaproteobacteria</taxon>
        <taxon>Rhodobacterales</taxon>
        <taxon>Roseobacteraceae</taxon>
        <taxon>Celeribacter</taxon>
    </lineage>
</organism>
<dbReference type="InterPro" id="IPR003439">
    <property type="entry name" value="ABC_transporter-like_ATP-bd"/>
</dbReference>
<accession>A0A1G7HRB8</accession>
<dbReference type="CDD" id="cd03235">
    <property type="entry name" value="ABC_Metallic_Cations"/>
    <property type="match status" value="1"/>
</dbReference>
<dbReference type="GO" id="GO:0016887">
    <property type="term" value="F:ATP hydrolysis activity"/>
    <property type="evidence" value="ECO:0007669"/>
    <property type="project" value="InterPro"/>
</dbReference>
<reference evidence="7 8" key="1">
    <citation type="submission" date="2016-10" db="EMBL/GenBank/DDBJ databases">
        <authorList>
            <person name="de Groot N.N."/>
        </authorList>
    </citation>
    <scope>NUCLEOTIDE SEQUENCE [LARGE SCALE GENOMIC DNA]</scope>
    <source>
        <strain evidence="7 8">DSM 27375</strain>
    </source>
</reference>
<evidence type="ECO:0000259" key="6">
    <source>
        <dbReference type="PROSITE" id="PS50893"/>
    </source>
</evidence>
<dbReference type="Gene3D" id="3.40.50.300">
    <property type="entry name" value="P-loop containing nucleotide triphosphate hydrolases"/>
    <property type="match status" value="1"/>
</dbReference>
<dbReference type="AlphaFoldDB" id="A0A1G7HRB8"/>
<dbReference type="PANTHER" id="PTHR42794:SF1">
    <property type="entry name" value="HEMIN IMPORT ATP-BINDING PROTEIN HMUV"/>
    <property type="match status" value="1"/>
</dbReference>
<dbReference type="InterPro" id="IPR003593">
    <property type="entry name" value="AAA+_ATPase"/>
</dbReference>
<gene>
    <name evidence="7" type="ORF">SAMN04488117_10250</name>
</gene>
<evidence type="ECO:0000256" key="3">
    <source>
        <dbReference type="ARBA" id="ARBA00022840"/>
    </source>
</evidence>
<comment type="function">
    <text evidence="5">Part of the ABC transporter complex HmuTUV involved in hemin import. Responsible for energy coupling to the transport system.</text>
</comment>
<dbReference type="OrthoDB" id="9805601at2"/>
<feature type="domain" description="ABC transporter" evidence="6">
    <location>
        <begin position="4"/>
        <end position="233"/>
    </location>
</feature>
<proteinExistence type="predicted"/>
<dbReference type="InterPro" id="IPR017871">
    <property type="entry name" value="ABC_transporter-like_CS"/>
</dbReference>
<dbReference type="EMBL" id="FNBL01000002">
    <property type="protein sequence ID" value="SDF03077.1"/>
    <property type="molecule type" value="Genomic_DNA"/>
</dbReference>
<dbReference type="SUPFAM" id="SSF52540">
    <property type="entry name" value="P-loop containing nucleoside triphosphate hydrolases"/>
    <property type="match status" value="1"/>
</dbReference>
<evidence type="ECO:0000256" key="4">
    <source>
        <dbReference type="ARBA" id="ARBA00022967"/>
    </source>
</evidence>
<evidence type="ECO:0000256" key="2">
    <source>
        <dbReference type="ARBA" id="ARBA00022741"/>
    </source>
</evidence>
<dbReference type="Pfam" id="PF00005">
    <property type="entry name" value="ABC_tran"/>
    <property type="match status" value="1"/>
</dbReference>
<keyword evidence="3 7" id="KW-0067">ATP-binding</keyword>
<keyword evidence="4" id="KW-1278">Translocase</keyword>
<evidence type="ECO:0000256" key="5">
    <source>
        <dbReference type="ARBA" id="ARBA00037066"/>
    </source>
</evidence>
<dbReference type="PROSITE" id="PS00211">
    <property type="entry name" value="ABC_TRANSPORTER_1"/>
    <property type="match status" value="1"/>
</dbReference>
<dbReference type="PANTHER" id="PTHR42794">
    <property type="entry name" value="HEMIN IMPORT ATP-BINDING PROTEIN HMUV"/>
    <property type="match status" value="1"/>
</dbReference>
<dbReference type="GO" id="GO:0005524">
    <property type="term" value="F:ATP binding"/>
    <property type="evidence" value="ECO:0007669"/>
    <property type="project" value="UniProtKB-KW"/>
</dbReference>
<keyword evidence="2" id="KW-0547">Nucleotide-binding</keyword>
<dbReference type="InterPro" id="IPR027417">
    <property type="entry name" value="P-loop_NTPase"/>
</dbReference>
<name>A0A1G7HRB8_9RHOB</name>